<dbReference type="EMBL" id="CAJVPT010003019">
    <property type="protein sequence ID" value="CAG8490481.1"/>
    <property type="molecule type" value="Genomic_DNA"/>
</dbReference>
<organism evidence="1 2">
    <name type="scientific">Acaulospora colombiana</name>
    <dbReference type="NCBI Taxonomy" id="27376"/>
    <lineage>
        <taxon>Eukaryota</taxon>
        <taxon>Fungi</taxon>
        <taxon>Fungi incertae sedis</taxon>
        <taxon>Mucoromycota</taxon>
        <taxon>Glomeromycotina</taxon>
        <taxon>Glomeromycetes</taxon>
        <taxon>Diversisporales</taxon>
        <taxon>Acaulosporaceae</taxon>
        <taxon>Acaulospora</taxon>
    </lineage>
</organism>
<dbReference type="Proteomes" id="UP000789525">
    <property type="component" value="Unassembled WGS sequence"/>
</dbReference>
<evidence type="ECO:0000313" key="2">
    <source>
        <dbReference type="Proteomes" id="UP000789525"/>
    </source>
</evidence>
<proteinExistence type="predicted"/>
<feature type="non-terminal residue" evidence="1">
    <location>
        <position position="1"/>
    </location>
</feature>
<gene>
    <name evidence="1" type="ORF">ACOLOM_LOCUS2356</name>
</gene>
<name>A0ACA9KTF8_9GLOM</name>
<sequence>ARVVNKVDTGNEHTEIGGSGKGPKQLSEVSEGVLKVFHGDMLKIDHSSILQAANMSETDSICSKSRVHLIGNLPFNVASPLLVQWMKMLYGREGIFRFPNVSMTLMFQKEVGNRIVAGVNDSRRGRISVLVQSLCEARTVYQLPSEVFVPKPKVDAVLIQLKSLSNPVLNGKRLSRFRRRWT</sequence>
<comment type="caution">
    <text evidence="1">The sequence shown here is derived from an EMBL/GenBank/DDBJ whole genome shotgun (WGS) entry which is preliminary data.</text>
</comment>
<keyword evidence="2" id="KW-1185">Reference proteome</keyword>
<protein>
    <submittedName>
        <fullName evidence="1">7116_t:CDS:1</fullName>
    </submittedName>
</protein>
<evidence type="ECO:0000313" key="1">
    <source>
        <dbReference type="EMBL" id="CAG8490481.1"/>
    </source>
</evidence>
<reference evidence="1" key="1">
    <citation type="submission" date="2021-06" db="EMBL/GenBank/DDBJ databases">
        <authorList>
            <person name="Kallberg Y."/>
            <person name="Tangrot J."/>
            <person name="Rosling A."/>
        </authorList>
    </citation>
    <scope>NUCLEOTIDE SEQUENCE</scope>
    <source>
        <strain evidence="1">CL356</strain>
    </source>
</reference>
<accession>A0ACA9KTF8</accession>